<organism evidence="2 3">
    <name type="scientific">Nocardioides kongjuensis</name>
    <dbReference type="NCBI Taxonomy" id="349522"/>
    <lineage>
        <taxon>Bacteria</taxon>
        <taxon>Bacillati</taxon>
        <taxon>Actinomycetota</taxon>
        <taxon>Actinomycetes</taxon>
        <taxon>Propionibacteriales</taxon>
        <taxon>Nocardioidaceae</taxon>
        <taxon>Nocardioides</taxon>
    </lineage>
</organism>
<feature type="signal peptide" evidence="1">
    <location>
        <begin position="1"/>
        <end position="24"/>
    </location>
</feature>
<gene>
    <name evidence="2" type="ORF">BJ958_004663</name>
</gene>
<sequence>MSVRGGVLALAVALGLTACTGASGREPPPDRAVAAQGCGPVRYDDVRGPAPSYLRAPLAETANDHALCRGWWLPATGPAFVPQGLVVRGHRAWVSGYDHRRPQAGADACRVVVVDLRTGAQIRHRAGLARDWTPAAPSCQHAGGLALDRHGLWLAQRRKAWLLDPETLEVRRGWRLTGALRGSYLVTGPGGRIGFGGFHPRRGLPLRWFDPAVLLQPGRVELGPQDAADRQPAPPGVQGAEWADLGPGPARVWFARSTTRCGELWGGTDRRYGFLPGAEGLTHAGGRLWVISEATAPRYVRRGGRPVVPTLAQYDVRDLARWQRSTCSFGSQGVP</sequence>
<dbReference type="AlphaFoldDB" id="A0A852RI59"/>
<evidence type="ECO:0000256" key="1">
    <source>
        <dbReference type="SAM" id="SignalP"/>
    </source>
</evidence>
<accession>A0A852RI59</accession>
<keyword evidence="1" id="KW-0732">Signal</keyword>
<name>A0A852RI59_9ACTN</name>
<dbReference type="PROSITE" id="PS51257">
    <property type="entry name" value="PROKAR_LIPOPROTEIN"/>
    <property type="match status" value="1"/>
</dbReference>
<evidence type="ECO:0000313" key="3">
    <source>
        <dbReference type="Proteomes" id="UP000582231"/>
    </source>
</evidence>
<feature type="chain" id="PRO_5032772762" evidence="1">
    <location>
        <begin position="25"/>
        <end position="335"/>
    </location>
</feature>
<protein>
    <submittedName>
        <fullName evidence="2">Uncharacterized protein</fullName>
    </submittedName>
</protein>
<keyword evidence="3" id="KW-1185">Reference proteome</keyword>
<comment type="caution">
    <text evidence="2">The sequence shown here is derived from an EMBL/GenBank/DDBJ whole genome shotgun (WGS) entry which is preliminary data.</text>
</comment>
<proteinExistence type="predicted"/>
<reference evidence="2 3" key="1">
    <citation type="submission" date="2020-07" db="EMBL/GenBank/DDBJ databases">
        <title>Sequencing the genomes of 1000 actinobacteria strains.</title>
        <authorList>
            <person name="Klenk H.-P."/>
        </authorList>
    </citation>
    <scope>NUCLEOTIDE SEQUENCE [LARGE SCALE GENOMIC DNA]</scope>
    <source>
        <strain evidence="2 3">DSM 19082</strain>
    </source>
</reference>
<evidence type="ECO:0000313" key="2">
    <source>
        <dbReference type="EMBL" id="NYD33117.1"/>
    </source>
</evidence>
<dbReference type="RefSeq" id="WP_179729208.1">
    <property type="nucleotide sequence ID" value="NZ_BAABEF010000001.1"/>
</dbReference>
<dbReference type="EMBL" id="JACCBF010000001">
    <property type="protein sequence ID" value="NYD33117.1"/>
    <property type="molecule type" value="Genomic_DNA"/>
</dbReference>
<dbReference type="Proteomes" id="UP000582231">
    <property type="component" value="Unassembled WGS sequence"/>
</dbReference>